<evidence type="ECO:0000313" key="3">
    <source>
        <dbReference type="Proteomes" id="UP000261520"/>
    </source>
</evidence>
<reference evidence="2" key="2">
    <citation type="submission" date="2025-09" db="UniProtKB">
        <authorList>
            <consortium name="Ensembl"/>
        </authorList>
    </citation>
    <scope>IDENTIFICATION</scope>
</reference>
<protein>
    <submittedName>
        <fullName evidence="2">Uncharacterized protein</fullName>
    </submittedName>
</protein>
<reference evidence="2" key="1">
    <citation type="submission" date="2025-08" db="UniProtKB">
        <authorList>
            <consortium name="Ensembl"/>
        </authorList>
    </citation>
    <scope>IDENTIFICATION</scope>
</reference>
<organism evidence="2 3">
    <name type="scientific">Periophthalmus magnuspinnatus</name>
    <dbReference type="NCBI Taxonomy" id="409849"/>
    <lineage>
        <taxon>Eukaryota</taxon>
        <taxon>Metazoa</taxon>
        <taxon>Chordata</taxon>
        <taxon>Craniata</taxon>
        <taxon>Vertebrata</taxon>
        <taxon>Euteleostomi</taxon>
        <taxon>Actinopterygii</taxon>
        <taxon>Neopterygii</taxon>
        <taxon>Teleostei</taxon>
        <taxon>Neoteleostei</taxon>
        <taxon>Acanthomorphata</taxon>
        <taxon>Gobiaria</taxon>
        <taxon>Gobiiformes</taxon>
        <taxon>Gobioidei</taxon>
        <taxon>Gobiidae</taxon>
        <taxon>Oxudercinae</taxon>
        <taxon>Periophthalmus</taxon>
    </lineage>
</organism>
<dbReference type="AlphaFoldDB" id="A0A3B4B3L3"/>
<dbReference type="Proteomes" id="UP000261520">
    <property type="component" value="Unplaced"/>
</dbReference>
<keyword evidence="3" id="KW-1185">Reference proteome</keyword>
<evidence type="ECO:0000313" key="2">
    <source>
        <dbReference type="Ensembl" id="ENSPMGP00000024197.1"/>
    </source>
</evidence>
<comment type="similarity">
    <text evidence="1">Belongs to the C19orf12 family.</text>
</comment>
<dbReference type="InterPro" id="IPR033369">
    <property type="entry name" value="C19orf12"/>
</dbReference>
<dbReference type="PANTHER" id="PTHR31493:SF1">
    <property type="entry name" value="PROTEIN C19ORF12"/>
    <property type="match status" value="1"/>
</dbReference>
<evidence type="ECO:0000256" key="1">
    <source>
        <dbReference type="ARBA" id="ARBA00029457"/>
    </source>
</evidence>
<proteinExistence type="inferred from homology"/>
<dbReference type="Pfam" id="PF20721">
    <property type="entry name" value="C19orf12"/>
    <property type="match status" value="1"/>
</dbReference>
<accession>A0A3B4B3L3</accession>
<name>A0A3B4B3L3_9GOBI</name>
<dbReference type="Ensembl" id="ENSPMGT00000025780.1">
    <property type="protein sequence ID" value="ENSPMGP00000024197.1"/>
    <property type="gene ID" value="ENSPMGG00000019575.1"/>
</dbReference>
<dbReference type="PANTHER" id="PTHR31493">
    <property type="entry name" value="NAZO FAMILY MEMBER"/>
    <property type="match status" value="1"/>
</dbReference>
<sequence>KSVSIDHVMELCYEIAADEEEIKVAVEKSRTGAILAGGGAFAGGLLGGPVGIAVGGTLGSLCGYLLSRGTFRPLPEILKNMSATQKKKLNEKINKVLIREMSTMPYYVAGAMMGNNPLISLVKNNKYLQQLLKQVVHTFVKDDLGGVFQK</sequence>